<evidence type="ECO:0000313" key="3">
    <source>
        <dbReference type="EMBL" id="KAG7195751.1"/>
    </source>
</evidence>
<sequence>MFVHVENLGVTIEMEHGISGEIAEAALEQQLFDGEKLFLYSDIRIVEKASNKQLKALEFDLLGDHCTVNFVVSMLGGKGGFGSNLRSSKAKGSSSKTYYRDLKTGVTVGDLERLKKAKELLEEHGKISKQETEIKKEKLAKSIEYYQGLLDSKNKNHLTEENQKLLEDVDEILQEMKDNMSIALFSDDEISSEEDDYDDEYATAEGSSKVPSYKHFFD</sequence>
<dbReference type="GeneID" id="66115508"/>
<feature type="region of interest" description="Disordered" evidence="1">
    <location>
        <begin position="188"/>
        <end position="218"/>
    </location>
</feature>
<dbReference type="RefSeq" id="XP_043051296.1">
    <property type="nucleotide sequence ID" value="XM_043192908.1"/>
</dbReference>
<evidence type="ECO:0000256" key="1">
    <source>
        <dbReference type="SAM" id="MobiDB-lite"/>
    </source>
</evidence>
<evidence type="ECO:0000313" key="4">
    <source>
        <dbReference type="Proteomes" id="UP000790833"/>
    </source>
</evidence>
<name>A0A9P8AKC5_9ASCO</name>
<organism evidence="3 4">
    <name type="scientific">Scheffersomyces spartinae</name>
    <dbReference type="NCBI Taxonomy" id="45513"/>
    <lineage>
        <taxon>Eukaryota</taxon>
        <taxon>Fungi</taxon>
        <taxon>Dikarya</taxon>
        <taxon>Ascomycota</taxon>
        <taxon>Saccharomycotina</taxon>
        <taxon>Pichiomycetes</taxon>
        <taxon>Debaryomycetaceae</taxon>
        <taxon>Scheffersomyces</taxon>
    </lineage>
</organism>
<reference evidence="3" key="1">
    <citation type="submission" date="2021-03" db="EMBL/GenBank/DDBJ databases">
        <authorList>
            <person name="Palmer J.M."/>
        </authorList>
    </citation>
    <scope>NUCLEOTIDE SEQUENCE</scope>
    <source>
        <strain evidence="3">ARV_011</strain>
    </source>
</reference>
<dbReference type="EMBL" id="JAHMUF010000002">
    <property type="protein sequence ID" value="KAG7195751.1"/>
    <property type="molecule type" value="Genomic_DNA"/>
</dbReference>
<dbReference type="InterPro" id="IPR053822">
    <property type="entry name" value="SDE2-like_dom"/>
</dbReference>
<accession>A0A9P8AKC5</accession>
<comment type="caution">
    <text evidence="3">The sequence shown here is derived from an EMBL/GenBank/DDBJ whole genome shotgun (WGS) entry which is preliminary data.</text>
</comment>
<dbReference type="AlphaFoldDB" id="A0A9P8AKC5"/>
<keyword evidence="4" id="KW-1185">Reference proteome</keyword>
<feature type="domain" description="SDE2-like" evidence="2">
    <location>
        <begin position="76"/>
        <end position="178"/>
    </location>
</feature>
<dbReference type="Pfam" id="PF22782">
    <property type="entry name" value="SDE2"/>
    <property type="match status" value="1"/>
</dbReference>
<evidence type="ECO:0000259" key="2">
    <source>
        <dbReference type="Pfam" id="PF22782"/>
    </source>
</evidence>
<feature type="compositionally biased region" description="Acidic residues" evidence="1">
    <location>
        <begin position="188"/>
        <end position="202"/>
    </location>
</feature>
<protein>
    <recommendedName>
        <fullName evidence="2">SDE2-like domain-containing protein</fullName>
    </recommendedName>
</protein>
<gene>
    <name evidence="3" type="ORF">KQ657_002134</name>
</gene>
<proteinExistence type="predicted"/>
<dbReference type="Proteomes" id="UP000790833">
    <property type="component" value="Unassembled WGS sequence"/>
</dbReference>
<dbReference type="OrthoDB" id="547031at2759"/>